<gene>
    <name evidence="2" type="ORF">HMPREF1541_03241</name>
</gene>
<sequence length="166" mass="18371">MNSARRKSLLEVNTLARSARVKMVKECQRPDMDLRHVVGHANFLDHLKHLTLQAHLEVVTEAPAPKRHDTVQTSAKEVSDDDTDYSDDEAMAFESISYSSTNNSTVTVINDEDSDSNSDSSDSDDGESLSTCYLKSPSRPPPTPHSRSKPIDFPTSQIRVTAVEVI</sequence>
<dbReference type="EMBL" id="KB822719">
    <property type="protein sequence ID" value="ETN41306.1"/>
    <property type="molecule type" value="Genomic_DNA"/>
</dbReference>
<feature type="compositionally biased region" description="Acidic residues" evidence="1">
    <location>
        <begin position="79"/>
        <end position="88"/>
    </location>
</feature>
<name>W2RXR3_CYPE1</name>
<dbReference type="Proteomes" id="UP000030752">
    <property type="component" value="Unassembled WGS sequence"/>
</dbReference>
<dbReference type="VEuPathDB" id="FungiDB:HMPREF1541_03241"/>
<organism evidence="2 3">
    <name type="scientific">Cyphellophora europaea (strain CBS 101466)</name>
    <name type="common">Phialophora europaea</name>
    <dbReference type="NCBI Taxonomy" id="1220924"/>
    <lineage>
        <taxon>Eukaryota</taxon>
        <taxon>Fungi</taxon>
        <taxon>Dikarya</taxon>
        <taxon>Ascomycota</taxon>
        <taxon>Pezizomycotina</taxon>
        <taxon>Eurotiomycetes</taxon>
        <taxon>Chaetothyriomycetidae</taxon>
        <taxon>Chaetothyriales</taxon>
        <taxon>Cyphellophoraceae</taxon>
        <taxon>Cyphellophora</taxon>
    </lineage>
</organism>
<dbReference type="HOGENOM" id="CLU_1602653_0_0_1"/>
<proteinExistence type="predicted"/>
<dbReference type="InParanoid" id="W2RXR3"/>
<feature type="region of interest" description="Disordered" evidence="1">
    <location>
        <begin position="61"/>
        <end position="88"/>
    </location>
</feature>
<evidence type="ECO:0000256" key="1">
    <source>
        <dbReference type="SAM" id="MobiDB-lite"/>
    </source>
</evidence>
<protein>
    <submittedName>
        <fullName evidence="2">Uncharacterized protein</fullName>
    </submittedName>
</protein>
<dbReference type="GeneID" id="19970580"/>
<dbReference type="RefSeq" id="XP_008715815.1">
    <property type="nucleotide sequence ID" value="XM_008717593.1"/>
</dbReference>
<reference evidence="2 3" key="1">
    <citation type="submission" date="2013-03" db="EMBL/GenBank/DDBJ databases">
        <title>The Genome Sequence of Phialophora europaea CBS 101466.</title>
        <authorList>
            <consortium name="The Broad Institute Genomics Platform"/>
            <person name="Cuomo C."/>
            <person name="de Hoog S."/>
            <person name="Gorbushina A."/>
            <person name="Walker B."/>
            <person name="Young S.K."/>
            <person name="Zeng Q."/>
            <person name="Gargeya S."/>
            <person name="Fitzgerald M."/>
            <person name="Haas B."/>
            <person name="Abouelleil A."/>
            <person name="Allen A.W."/>
            <person name="Alvarado L."/>
            <person name="Arachchi H.M."/>
            <person name="Berlin A.M."/>
            <person name="Chapman S.B."/>
            <person name="Gainer-Dewar J."/>
            <person name="Goldberg J."/>
            <person name="Griggs A."/>
            <person name="Gujja S."/>
            <person name="Hansen M."/>
            <person name="Howarth C."/>
            <person name="Imamovic A."/>
            <person name="Ireland A."/>
            <person name="Larimer J."/>
            <person name="McCowan C."/>
            <person name="Murphy C."/>
            <person name="Pearson M."/>
            <person name="Poon T.W."/>
            <person name="Priest M."/>
            <person name="Roberts A."/>
            <person name="Saif S."/>
            <person name="Shea T."/>
            <person name="Sisk P."/>
            <person name="Sykes S."/>
            <person name="Wortman J."/>
            <person name="Nusbaum C."/>
            <person name="Birren B."/>
        </authorList>
    </citation>
    <scope>NUCLEOTIDE SEQUENCE [LARGE SCALE GENOMIC DNA]</scope>
    <source>
        <strain evidence="2 3">CBS 101466</strain>
    </source>
</reference>
<feature type="compositionally biased region" description="Acidic residues" evidence="1">
    <location>
        <begin position="110"/>
        <end position="127"/>
    </location>
</feature>
<evidence type="ECO:0000313" key="3">
    <source>
        <dbReference type="Proteomes" id="UP000030752"/>
    </source>
</evidence>
<keyword evidence="3" id="KW-1185">Reference proteome</keyword>
<dbReference type="OrthoDB" id="10368717at2759"/>
<accession>W2RXR3</accession>
<dbReference type="AlphaFoldDB" id="W2RXR3"/>
<evidence type="ECO:0000313" key="2">
    <source>
        <dbReference type="EMBL" id="ETN41306.1"/>
    </source>
</evidence>
<feature type="region of interest" description="Disordered" evidence="1">
    <location>
        <begin position="102"/>
        <end position="166"/>
    </location>
</feature>